<dbReference type="PROSITE" id="PS50240">
    <property type="entry name" value="TRYPSIN_DOM"/>
    <property type="match status" value="1"/>
</dbReference>
<dbReference type="OrthoDB" id="8440449at2759"/>
<evidence type="ECO:0000313" key="3">
    <source>
        <dbReference type="EMBL" id="TNN23800.1"/>
    </source>
</evidence>
<name>A0A4Z2E5D3_9TELE</name>
<feature type="domain" description="Peptidase S1" evidence="2">
    <location>
        <begin position="146"/>
        <end position="194"/>
    </location>
</feature>
<comment type="caution">
    <text evidence="3">The sequence shown here is derived from an EMBL/GenBank/DDBJ whole genome shotgun (WGS) entry which is preliminary data.</text>
</comment>
<organism evidence="3 4">
    <name type="scientific">Liparis tanakae</name>
    <name type="common">Tanaka's snailfish</name>
    <dbReference type="NCBI Taxonomy" id="230148"/>
    <lineage>
        <taxon>Eukaryota</taxon>
        <taxon>Metazoa</taxon>
        <taxon>Chordata</taxon>
        <taxon>Craniata</taxon>
        <taxon>Vertebrata</taxon>
        <taxon>Euteleostomi</taxon>
        <taxon>Actinopterygii</taxon>
        <taxon>Neopterygii</taxon>
        <taxon>Teleostei</taxon>
        <taxon>Neoteleostei</taxon>
        <taxon>Acanthomorphata</taxon>
        <taxon>Eupercaria</taxon>
        <taxon>Perciformes</taxon>
        <taxon>Cottioidei</taxon>
        <taxon>Cottales</taxon>
        <taxon>Liparidae</taxon>
        <taxon>Liparis</taxon>
    </lineage>
</organism>
<keyword evidence="3" id="KW-0378">Hydrolase</keyword>
<keyword evidence="3" id="KW-0472">Membrane</keyword>
<evidence type="ECO:0000259" key="2">
    <source>
        <dbReference type="PROSITE" id="PS50240"/>
    </source>
</evidence>
<protein>
    <submittedName>
        <fullName evidence="3">Transmembrane protease serine 11D</fullName>
    </submittedName>
</protein>
<dbReference type="Pfam" id="PF00089">
    <property type="entry name" value="Trypsin"/>
    <property type="match status" value="1"/>
</dbReference>
<gene>
    <name evidence="3" type="primary">TMPRSS11D</name>
    <name evidence="3" type="ORF">EYF80_066079</name>
</gene>
<dbReference type="InterPro" id="IPR009003">
    <property type="entry name" value="Peptidase_S1_PA"/>
</dbReference>
<dbReference type="PANTHER" id="PTHR24252">
    <property type="entry name" value="ACROSIN-RELATED"/>
    <property type="match status" value="1"/>
</dbReference>
<keyword evidence="4" id="KW-1185">Reference proteome</keyword>
<sequence>MYPSRDSWSSCRAADPFCRRTPMGPGPGLQLQGLTRPVRVSGTRKHAVCLREEPSMSAAWTLIQDQLNGTLIQDQLNGTLIQDQLNGTLIQDQLNGTLIQDQLSRTLIQDQLNGTRSDPVFSGRFGFRNVSGVRCFSPELEPESRIIGGQEAWANSWPWQVSLRLASMAACGGAVIGPSWVLSAAHCFRRSEVS</sequence>
<dbReference type="GO" id="GO:0006508">
    <property type="term" value="P:proteolysis"/>
    <property type="evidence" value="ECO:0007669"/>
    <property type="project" value="UniProtKB-KW"/>
</dbReference>
<dbReference type="PROSITE" id="PS00134">
    <property type="entry name" value="TRYPSIN_HIS"/>
    <property type="match status" value="1"/>
</dbReference>
<dbReference type="EMBL" id="SRLO01017313">
    <property type="protein sequence ID" value="TNN23800.1"/>
    <property type="molecule type" value="Genomic_DNA"/>
</dbReference>
<proteinExistence type="predicted"/>
<keyword evidence="3" id="KW-0645">Protease</keyword>
<evidence type="ECO:0000256" key="1">
    <source>
        <dbReference type="ARBA" id="ARBA00023157"/>
    </source>
</evidence>
<accession>A0A4Z2E5D3</accession>
<dbReference type="Gene3D" id="2.40.10.10">
    <property type="entry name" value="Trypsin-like serine proteases"/>
    <property type="match status" value="1"/>
</dbReference>
<dbReference type="SUPFAM" id="SSF50494">
    <property type="entry name" value="Trypsin-like serine proteases"/>
    <property type="match status" value="1"/>
</dbReference>
<reference evidence="3 4" key="1">
    <citation type="submission" date="2019-03" db="EMBL/GenBank/DDBJ databases">
        <title>First draft genome of Liparis tanakae, snailfish: a comprehensive survey of snailfish specific genes.</title>
        <authorList>
            <person name="Kim W."/>
            <person name="Song I."/>
            <person name="Jeong J.-H."/>
            <person name="Kim D."/>
            <person name="Kim S."/>
            <person name="Ryu S."/>
            <person name="Song J.Y."/>
            <person name="Lee S.K."/>
        </authorList>
    </citation>
    <scope>NUCLEOTIDE SEQUENCE [LARGE SCALE GENOMIC DNA]</scope>
    <source>
        <tissue evidence="3">Muscle</tissue>
    </source>
</reference>
<dbReference type="PANTHER" id="PTHR24252:SF7">
    <property type="entry name" value="HYALIN"/>
    <property type="match status" value="1"/>
</dbReference>
<evidence type="ECO:0000313" key="4">
    <source>
        <dbReference type="Proteomes" id="UP000314294"/>
    </source>
</evidence>
<dbReference type="AlphaFoldDB" id="A0A4Z2E5D3"/>
<dbReference type="InterPro" id="IPR018114">
    <property type="entry name" value="TRYPSIN_HIS"/>
</dbReference>
<dbReference type="InterPro" id="IPR043504">
    <property type="entry name" value="Peptidase_S1_PA_chymotrypsin"/>
</dbReference>
<dbReference type="Proteomes" id="UP000314294">
    <property type="component" value="Unassembled WGS sequence"/>
</dbReference>
<dbReference type="InterPro" id="IPR001254">
    <property type="entry name" value="Trypsin_dom"/>
</dbReference>
<dbReference type="GO" id="GO:0004252">
    <property type="term" value="F:serine-type endopeptidase activity"/>
    <property type="evidence" value="ECO:0007669"/>
    <property type="project" value="InterPro"/>
</dbReference>
<keyword evidence="3" id="KW-0812">Transmembrane</keyword>
<keyword evidence="1" id="KW-1015">Disulfide bond</keyword>